<dbReference type="InterPro" id="IPR045598">
    <property type="entry name" value="DUF6457"/>
</dbReference>
<organism evidence="3 4">
    <name type="scientific">Plantactinospora siamensis</name>
    <dbReference type="NCBI Taxonomy" id="555372"/>
    <lineage>
        <taxon>Bacteria</taxon>
        <taxon>Bacillati</taxon>
        <taxon>Actinomycetota</taxon>
        <taxon>Actinomycetes</taxon>
        <taxon>Micromonosporales</taxon>
        <taxon>Micromonosporaceae</taxon>
        <taxon>Plantactinospora</taxon>
    </lineage>
</organism>
<feature type="compositionally biased region" description="Gly residues" evidence="1">
    <location>
        <begin position="76"/>
        <end position="87"/>
    </location>
</feature>
<sequence>MTTMDDWVTAASAELGLDPADVRTPLVLDLARDVAHNVLRPGAPVTAYLLGLAVGRGADPADAADRLSGLARGWAAGPGGPAAGPGGPDEPAGPGTR</sequence>
<keyword evidence="4" id="KW-1185">Reference proteome</keyword>
<evidence type="ECO:0000256" key="1">
    <source>
        <dbReference type="SAM" id="MobiDB-lite"/>
    </source>
</evidence>
<reference evidence="3 4" key="1">
    <citation type="submission" date="2024-09" db="EMBL/GenBank/DDBJ databases">
        <authorList>
            <person name="Sun Q."/>
            <person name="Mori K."/>
        </authorList>
    </citation>
    <scope>NUCLEOTIDE SEQUENCE [LARGE SCALE GENOMIC DNA]</scope>
    <source>
        <strain evidence="3 4">TBRC 2205</strain>
    </source>
</reference>
<dbReference type="RefSeq" id="WP_377335241.1">
    <property type="nucleotide sequence ID" value="NZ_JBHLUE010000002.1"/>
</dbReference>
<feature type="domain" description="DUF6457" evidence="2">
    <location>
        <begin position="2"/>
        <end position="76"/>
    </location>
</feature>
<name>A0ABV6NQK3_9ACTN</name>
<evidence type="ECO:0000313" key="4">
    <source>
        <dbReference type="Proteomes" id="UP001589894"/>
    </source>
</evidence>
<dbReference type="Proteomes" id="UP001589894">
    <property type="component" value="Unassembled WGS sequence"/>
</dbReference>
<dbReference type="EMBL" id="JBHLUE010000002">
    <property type="protein sequence ID" value="MFC0563055.1"/>
    <property type="molecule type" value="Genomic_DNA"/>
</dbReference>
<accession>A0ABV6NQK3</accession>
<protein>
    <submittedName>
        <fullName evidence="3">DUF6457 domain-containing protein</fullName>
    </submittedName>
</protein>
<proteinExistence type="predicted"/>
<comment type="caution">
    <text evidence="3">The sequence shown here is derived from an EMBL/GenBank/DDBJ whole genome shotgun (WGS) entry which is preliminary data.</text>
</comment>
<feature type="region of interest" description="Disordered" evidence="1">
    <location>
        <begin position="71"/>
        <end position="97"/>
    </location>
</feature>
<gene>
    <name evidence="3" type="ORF">ACFFHU_02560</name>
</gene>
<evidence type="ECO:0000313" key="3">
    <source>
        <dbReference type="EMBL" id="MFC0563055.1"/>
    </source>
</evidence>
<evidence type="ECO:0000259" key="2">
    <source>
        <dbReference type="Pfam" id="PF20058"/>
    </source>
</evidence>
<dbReference type="Pfam" id="PF20058">
    <property type="entry name" value="DUF6457"/>
    <property type="match status" value="1"/>
</dbReference>